<keyword evidence="2" id="KW-1185">Reference proteome</keyword>
<dbReference type="EMBL" id="VZZJ01000026">
    <property type="protein sequence ID" value="KAB1070546.1"/>
    <property type="molecule type" value="Genomic_DNA"/>
</dbReference>
<name>A0A6N6MHS7_9HYPH</name>
<sequence>MIVLSSVVADVEGAIASGDHAKRMGMLRQMTDLFTDQAPRLNEAQVDAFDAVILRLSRDIETRARADLSTALAPLPNAPIQVIRDLAFDPSAAVAGPVLEHSERLDERDLVQIASAGDQAHLLAISRRRAIGTAVTDVIVTRGDERVVRGVAGNRGARFSEGGFQILTARARDDVALTDALAARADLPPAQMAQLVGLAQERARRALAQDFGESAAAQATRAAAAGLAPPPLDVTPAEVAVAARAKAGLDEAMVQTWLTTGEATHALVALARLAGVPSGMAVTAHRAPTMDPILFLVRSVKFGWKTLKLFLAARKGAPPSTEELRNAFQAFEDLSVATAQRVVRFTAAREAARGKIGETADLSRTA</sequence>
<evidence type="ECO:0000313" key="2">
    <source>
        <dbReference type="Proteomes" id="UP000441523"/>
    </source>
</evidence>
<dbReference type="RefSeq" id="WP_150965825.1">
    <property type="nucleotide sequence ID" value="NZ_VZZJ01000026.1"/>
</dbReference>
<comment type="caution">
    <text evidence="1">The sequence shown here is derived from an EMBL/GenBank/DDBJ whole genome shotgun (WGS) entry which is preliminary data.</text>
</comment>
<evidence type="ECO:0000313" key="1">
    <source>
        <dbReference type="EMBL" id="KAB1070546.1"/>
    </source>
</evidence>
<dbReference type="AlphaFoldDB" id="A0A6N6MHS7"/>
<gene>
    <name evidence="1" type="ORF">F6X51_21990</name>
</gene>
<proteinExistence type="predicted"/>
<organism evidence="1 2">
    <name type="scientific">Methylobacterium planeticum</name>
    <dbReference type="NCBI Taxonomy" id="2615211"/>
    <lineage>
        <taxon>Bacteria</taxon>
        <taxon>Pseudomonadati</taxon>
        <taxon>Pseudomonadota</taxon>
        <taxon>Alphaproteobacteria</taxon>
        <taxon>Hyphomicrobiales</taxon>
        <taxon>Methylobacteriaceae</taxon>
        <taxon>Methylobacterium</taxon>
    </lineage>
</organism>
<dbReference type="Pfam" id="PF10098">
    <property type="entry name" value="DUF2336"/>
    <property type="match status" value="1"/>
</dbReference>
<accession>A0A6N6MHS7</accession>
<reference evidence="1 2" key="1">
    <citation type="submission" date="2019-09" db="EMBL/GenBank/DDBJ databases">
        <title>YIM 132548 draft genome.</title>
        <authorList>
            <person name="Jiang L."/>
        </authorList>
    </citation>
    <scope>NUCLEOTIDE SEQUENCE [LARGE SCALE GENOMIC DNA]</scope>
    <source>
        <strain evidence="1 2">YIM 132548</strain>
    </source>
</reference>
<protein>
    <submittedName>
        <fullName evidence="1">DUF2336 domain-containing protein</fullName>
    </submittedName>
</protein>
<dbReference type="InterPro" id="IPR019285">
    <property type="entry name" value="DUF2336"/>
</dbReference>
<dbReference type="Proteomes" id="UP000441523">
    <property type="component" value="Unassembled WGS sequence"/>
</dbReference>